<evidence type="ECO:0000256" key="1">
    <source>
        <dbReference type="ARBA" id="ARBA00001974"/>
    </source>
</evidence>
<comment type="cofactor">
    <cofactor evidence="1">
        <name>FAD</name>
        <dbReference type="ChEBI" id="CHEBI:57692"/>
    </cofactor>
</comment>
<dbReference type="InterPro" id="IPR036188">
    <property type="entry name" value="FAD/NAD-bd_sf"/>
</dbReference>
<dbReference type="SUPFAM" id="SSF51905">
    <property type="entry name" value="FAD/NAD(P)-binding domain"/>
    <property type="match status" value="1"/>
</dbReference>
<comment type="similarity">
    <text evidence="2">Belongs to the DadA oxidoreductase family.</text>
</comment>
<evidence type="ECO:0000256" key="4">
    <source>
        <dbReference type="ARBA" id="ARBA00023002"/>
    </source>
</evidence>
<sequence>MGQPFKIMNKQYDLVVIGGGILGTFHAYHALKKGLSVAILEKDLQPMGATVRNFGQVVPSGMDSKWQTYGRRSLDIYKSIQSKFDISARQNGTVYLASNEEEVQLIEELYQINQNNKYASQILTKEECLKKYKGLRSDYVKAGLFFPEEITVESRVMISRLQQYMVSELGLTLHYQMNVVNCETLNGKVEITTAQDGIIYASKVIVCNGNEFKTLYPEIFNQSDLEVCKLQMMQTKPQKNHVIPGSILTGWTIRRYESFRECASYKEIKAKEAIDSYQKQWGVHILFKQATDGSVIIGDSHEYADAKNADTLGFDLNMELDDFMVNEAKKIIDLPNYEIAQRWYGKYSQCKNTDIFIHDVDDHIHIVTGIGGKGMTGSAGFSEQNIELIYN</sequence>
<keyword evidence="4" id="KW-0560">Oxidoreductase</keyword>
<accession>A0A1I6PEC6</accession>
<dbReference type="Proteomes" id="UP000183209">
    <property type="component" value="Unassembled WGS sequence"/>
</dbReference>
<name>A0A1I6PEC6_9FLAO</name>
<dbReference type="NCBIfam" id="TIGR03364">
    <property type="entry name" value="HpnW_proposed"/>
    <property type="match status" value="1"/>
</dbReference>
<protein>
    <submittedName>
        <fullName evidence="6">FAD dependent oxidoreductase TIGR03364</fullName>
    </submittedName>
</protein>
<dbReference type="InterPro" id="IPR017741">
    <property type="entry name" value="FAD-dependent_OxRdtase_HpnW"/>
</dbReference>
<dbReference type="Pfam" id="PF01266">
    <property type="entry name" value="DAO"/>
    <property type="match status" value="1"/>
</dbReference>
<organism evidence="6 7">
    <name type="scientific">Zhouia amylolytica</name>
    <dbReference type="NCBI Taxonomy" id="376730"/>
    <lineage>
        <taxon>Bacteria</taxon>
        <taxon>Pseudomonadati</taxon>
        <taxon>Bacteroidota</taxon>
        <taxon>Flavobacteriia</taxon>
        <taxon>Flavobacteriales</taxon>
        <taxon>Flavobacteriaceae</taxon>
        <taxon>Zhouia</taxon>
    </lineage>
</organism>
<dbReference type="GO" id="GO:0016491">
    <property type="term" value="F:oxidoreductase activity"/>
    <property type="evidence" value="ECO:0007669"/>
    <property type="project" value="UniProtKB-KW"/>
</dbReference>
<dbReference type="EMBL" id="FPAG01000001">
    <property type="protein sequence ID" value="SFS38529.1"/>
    <property type="molecule type" value="Genomic_DNA"/>
</dbReference>
<gene>
    <name evidence="6" type="ORF">SAMN04487906_0253</name>
</gene>
<evidence type="ECO:0000313" key="7">
    <source>
        <dbReference type="Proteomes" id="UP000183209"/>
    </source>
</evidence>
<dbReference type="GO" id="GO:0005737">
    <property type="term" value="C:cytoplasm"/>
    <property type="evidence" value="ECO:0007669"/>
    <property type="project" value="TreeGrafter"/>
</dbReference>
<keyword evidence="3" id="KW-0285">Flavoprotein</keyword>
<dbReference type="Gene3D" id="3.30.9.10">
    <property type="entry name" value="D-Amino Acid Oxidase, subunit A, domain 2"/>
    <property type="match status" value="1"/>
</dbReference>
<dbReference type="AlphaFoldDB" id="A0A1I6PEC6"/>
<dbReference type="PANTHER" id="PTHR13847:SF286">
    <property type="entry name" value="D-AMINO ACID DEHYDROGENASE"/>
    <property type="match status" value="1"/>
</dbReference>
<reference evidence="6 7" key="1">
    <citation type="submission" date="2016-10" db="EMBL/GenBank/DDBJ databases">
        <authorList>
            <person name="de Groot N.N."/>
        </authorList>
    </citation>
    <scope>NUCLEOTIDE SEQUENCE [LARGE SCALE GENOMIC DNA]</scope>
    <source>
        <strain evidence="6 7">CGMCC 1.6114</strain>
    </source>
</reference>
<feature type="domain" description="FAD dependent oxidoreductase" evidence="5">
    <location>
        <begin position="13"/>
        <end position="381"/>
    </location>
</feature>
<dbReference type="Gene3D" id="3.50.50.60">
    <property type="entry name" value="FAD/NAD(P)-binding domain"/>
    <property type="match status" value="1"/>
</dbReference>
<dbReference type="InterPro" id="IPR006076">
    <property type="entry name" value="FAD-dep_OxRdtase"/>
</dbReference>
<dbReference type="PANTHER" id="PTHR13847">
    <property type="entry name" value="SARCOSINE DEHYDROGENASE-RELATED"/>
    <property type="match status" value="1"/>
</dbReference>
<proteinExistence type="inferred from homology"/>
<evidence type="ECO:0000256" key="3">
    <source>
        <dbReference type="ARBA" id="ARBA00022630"/>
    </source>
</evidence>
<evidence type="ECO:0000259" key="5">
    <source>
        <dbReference type="Pfam" id="PF01266"/>
    </source>
</evidence>
<evidence type="ECO:0000313" key="6">
    <source>
        <dbReference type="EMBL" id="SFS38529.1"/>
    </source>
</evidence>
<evidence type="ECO:0000256" key="2">
    <source>
        <dbReference type="ARBA" id="ARBA00009410"/>
    </source>
</evidence>